<dbReference type="SUPFAM" id="SSF82708">
    <property type="entry name" value="R3H domain"/>
    <property type="match status" value="1"/>
</dbReference>
<evidence type="ECO:0000256" key="1">
    <source>
        <dbReference type="SAM" id="MobiDB-lite"/>
    </source>
</evidence>
<feature type="region of interest" description="Disordered" evidence="1">
    <location>
        <begin position="428"/>
        <end position="449"/>
    </location>
</feature>
<keyword evidence="4" id="KW-1185">Reference proteome</keyword>
<organism evidence="3 4">
    <name type="scientific">Allomyces macrogynus (strain ATCC 38327)</name>
    <name type="common">Allomyces javanicus var. macrogynus</name>
    <dbReference type="NCBI Taxonomy" id="578462"/>
    <lineage>
        <taxon>Eukaryota</taxon>
        <taxon>Fungi</taxon>
        <taxon>Fungi incertae sedis</taxon>
        <taxon>Blastocladiomycota</taxon>
        <taxon>Blastocladiomycetes</taxon>
        <taxon>Blastocladiales</taxon>
        <taxon>Blastocladiaceae</taxon>
        <taxon>Allomyces</taxon>
    </lineage>
</organism>
<feature type="region of interest" description="Disordered" evidence="1">
    <location>
        <begin position="338"/>
        <end position="385"/>
    </location>
</feature>
<feature type="compositionally biased region" description="Basic residues" evidence="1">
    <location>
        <begin position="368"/>
        <end position="377"/>
    </location>
</feature>
<feature type="region of interest" description="Disordered" evidence="1">
    <location>
        <begin position="1"/>
        <end position="55"/>
    </location>
</feature>
<reference evidence="4" key="2">
    <citation type="submission" date="2009-11" db="EMBL/GenBank/DDBJ databases">
        <title>The Genome Sequence of Allomyces macrogynus strain ATCC 38327.</title>
        <authorList>
            <consortium name="The Broad Institute Genome Sequencing Platform"/>
            <person name="Russ C."/>
            <person name="Cuomo C."/>
            <person name="Shea T."/>
            <person name="Young S.K."/>
            <person name="Zeng Q."/>
            <person name="Koehrsen M."/>
            <person name="Haas B."/>
            <person name="Borodovsky M."/>
            <person name="Guigo R."/>
            <person name="Alvarado L."/>
            <person name="Berlin A."/>
            <person name="Borenstein D."/>
            <person name="Chen Z."/>
            <person name="Engels R."/>
            <person name="Freedman E."/>
            <person name="Gellesch M."/>
            <person name="Goldberg J."/>
            <person name="Griggs A."/>
            <person name="Gujja S."/>
            <person name="Heiman D."/>
            <person name="Hepburn T."/>
            <person name="Howarth C."/>
            <person name="Jen D."/>
            <person name="Larson L."/>
            <person name="Lewis B."/>
            <person name="Mehta T."/>
            <person name="Park D."/>
            <person name="Pearson M."/>
            <person name="Roberts A."/>
            <person name="Saif S."/>
            <person name="Shenoy N."/>
            <person name="Sisk P."/>
            <person name="Stolte C."/>
            <person name="Sykes S."/>
            <person name="Walk T."/>
            <person name="White J."/>
            <person name="Yandava C."/>
            <person name="Burger G."/>
            <person name="Gray M.W."/>
            <person name="Holland P.W.H."/>
            <person name="King N."/>
            <person name="Lang F.B.F."/>
            <person name="Roger A.J."/>
            <person name="Ruiz-Trillo I."/>
            <person name="Lander E."/>
            <person name="Nusbaum C."/>
        </authorList>
    </citation>
    <scope>NUCLEOTIDE SEQUENCE [LARGE SCALE GENOMIC DNA]</scope>
    <source>
        <strain evidence="4">ATCC 38327</strain>
    </source>
</reference>
<reference evidence="3 4" key="1">
    <citation type="submission" date="2009-11" db="EMBL/GenBank/DDBJ databases">
        <title>Annotation of Allomyces macrogynus ATCC 38327.</title>
        <authorList>
            <consortium name="The Broad Institute Genome Sequencing Platform"/>
            <person name="Russ C."/>
            <person name="Cuomo C."/>
            <person name="Burger G."/>
            <person name="Gray M.W."/>
            <person name="Holland P.W.H."/>
            <person name="King N."/>
            <person name="Lang F.B.F."/>
            <person name="Roger A.J."/>
            <person name="Ruiz-Trillo I."/>
            <person name="Young S.K."/>
            <person name="Zeng Q."/>
            <person name="Gargeya S."/>
            <person name="Fitzgerald M."/>
            <person name="Haas B."/>
            <person name="Abouelleil A."/>
            <person name="Alvarado L."/>
            <person name="Arachchi H.M."/>
            <person name="Berlin A."/>
            <person name="Chapman S.B."/>
            <person name="Gearin G."/>
            <person name="Goldberg J."/>
            <person name="Griggs A."/>
            <person name="Gujja S."/>
            <person name="Hansen M."/>
            <person name="Heiman D."/>
            <person name="Howarth C."/>
            <person name="Larimer J."/>
            <person name="Lui A."/>
            <person name="MacDonald P.J.P."/>
            <person name="McCowen C."/>
            <person name="Montmayeur A."/>
            <person name="Murphy C."/>
            <person name="Neiman D."/>
            <person name="Pearson M."/>
            <person name="Priest M."/>
            <person name="Roberts A."/>
            <person name="Saif S."/>
            <person name="Shea T."/>
            <person name="Sisk P."/>
            <person name="Stolte C."/>
            <person name="Sykes S."/>
            <person name="Wortman J."/>
            <person name="Nusbaum C."/>
            <person name="Birren B."/>
        </authorList>
    </citation>
    <scope>NUCLEOTIDE SEQUENCE [LARGE SCALE GENOMIC DNA]</scope>
    <source>
        <strain evidence="3 4">ATCC 38327</strain>
    </source>
</reference>
<dbReference type="Pfam" id="PF01424">
    <property type="entry name" value="R3H"/>
    <property type="match status" value="1"/>
</dbReference>
<dbReference type="InterPro" id="IPR001374">
    <property type="entry name" value="R3H_dom"/>
</dbReference>
<dbReference type="GO" id="GO:0003676">
    <property type="term" value="F:nucleic acid binding"/>
    <property type="evidence" value="ECO:0007669"/>
    <property type="project" value="UniProtKB-UniRule"/>
</dbReference>
<evidence type="ECO:0000313" key="3">
    <source>
        <dbReference type="EMBL" id="KNE66516.1"/>
    </source>
</evidence>
<feature type="compositionally biased region" description="Basic and acidic residues" evidence="1">
    <location>
        <begin position="11"/>
        <end position="22"/>
    </location>
</feature>
<dbReference type="VEuPathDB" id="FungiDB:AMAG_11649"/>
<gene>
    <name evidence="3" type="ORF">AMAG_11649</name>
</gene>
<dbReference type="EMBL" id="GG745350">
    <property type="protein sequence ID" value="KNE66516.1"/>
    <property type="molecule type" value="Genomic_DNA"/>
</dbReference>
<name>A0A0L0SVN3_ALLM3</name>
<dbReference type="OrthoDB" id="21470at2759"/>
<dbReference type="SMART" id="SM00393">
    <property type="entry name" value="R3H"/>
    <property type="match status" value="1"/>
</dbReference>
<dbReference type="Gene3D" id="3.30.1370.50">
    <property type="entry name" value="R3H-like domain"/>
    <property type="match status" value="1"/>
</dbReference>
<evidence type="ECO:0000313" key="4">
    <source>
        <dbReference type="Proteomes" id="UP000054350"/>
    </source>
</evidence>
<dbReference type="PROSITE" id="PS51061">
    <property type="entry name" value="R3H"/>
    <property type="match status" value="1"/>
</dbReference>
<feature type="domain" description="R3H" evidence="2">
    <location>
        <begin position="463"/>
        <end position="530"/>
    </location>
</feature>
<sequence>MGRQRLSPSQQRREGGENRDSSRAASTVLQAMPTRDPASSVGQVALSSGGHSARDEMEPRITLDALPVELWAKIVGHLARQLELDANTLAQEEPSSTARPAGTARRRSDLDLLAPRALLSVFNSCMLFRHLAAPHLAAAVLRDSPALVPFLGENMIVSYQERSARQTAITMAAFHPDSLPPGATVPVPLPPAVPAFHGSSPSLARAQAQFLLHPIATPILVGLAPRLPTKIADFLAQRTLLPAKHTAEFEAWHGYTPTEDELALEAQRTAFLRECGRLGRAVSAAWVQHEANVLTSRARLARDLDLLARAAGWTPWSAKGRDAVQAAVAAAFPRWPGTKGAGLRKSGGGSSAAARKDDDDDWSDSRRARSGRRVQARRRSESDEYERFQMRGLNRALDDDNDHDASFRTAVAATGTVVWSLRDVMARAPTPPSVSSTPPSSPDQALPGPVDVLLEGPRRSSEATVNDEIDRILRAFVTLPTADTPRALRFPPNISSYVRRLVHERAQLMGLASQSYGSGRGRFLVVSDRALGPQ</sequence>
<evidence type="ECO:0000259" key="2">
    <source>
        <dbReference type="PROSITE" id="PS51061"/>
    </source>
</evidence>
<dbReference type="AlphaFoldDB" id="A0A0L0SVN3"/>
<dbReference type="InterPro" id="IPR036867">
    <property type="entry name" value="R3H_dom_sf"/>
</dbReference>
<proteinExistence type="predicted"/>
<feature type="compositionally biased region" description="Polar residues" evidence="1">
    <location>
        <begin position="1"/>
        <end position="10"/>
    </location>
</feature>
<dbReference type="Proteomes" id="UP000054350">
    <property type="component" value="Unassembled WGS sequence"/>
</dbReference>
<protein>
    <recommendedName>
        <fullName evidence="2">R3H domain-containing protein</fullName>
    </recommendedName>
</protein>
<feature type="compositionally biased region" description="Polar residues" evidence="1">
    <location>
        <begin position="40"/>
        <end position="50"/>
    </location>
</feature>
<accession>A0A0L0SVN3</accession>